<dbReference type="InterPro" id="IPR001227">
    <property type="entry name" value="Ac_transferase_dom_sf"/>
</dbReference>
<comment type="catalytic activity">
    <reaction evidence="4">
        <text>holo-[ACP] + malonyl-CoA = malonyl-[ACP] + CoA</text>
        <dbReference type="Rhea" id="RHEA:41792"/>
        <dbReference type="Rhea" id="RHEA-COMP:9623"/>
        <dbReference type="Rhea" id="RHEA-COMP:9685"/>
        <dbReference type="ChEBI" id="CHEBI:57287"/>
        <dbReference type="ChEBI" id="CHEBI:57384"/>
        <dbReference type="ChEBI" id="CHEBI:64479"/>
        <dbReference type="ChEBI" id="CHEBI:78449"/>
        <dbReference type="EC" id="2.3.1.39"/>
    </reaction>
</comment>
<dbReference type="InterPro" id="IPR016035">
    <property type="entry name" value="Acyl_Trfase/lysoPLipase"/>
</dbReference>
<dbReference type="SUPFAM" id="SSF52151">
    <property type="entry name" value="FabD/lysophospholipase-like"/>
    <property type="match status" value="1"/>
</dbReference>
<evidence type="ECO:0000313" key="7">
    <source>
        <dbReference type="Proteomes" id="UP001555826"/>
    </source>
</evidence>
<dbReference type="InterPro" id="IPR016036">
    <property type="entry name" value="Malonyl_transacylase_ACP-bd"/>
</dbReference>
<accession>A0ABV3P231</accession>
<dbReference type="PANTHER" id="PTHR42681:SF1">
    <property type="entry name" value="MALONYL-COA-ACYL CARRIER PROTEIN TRANSACYLASE, MITOCHONDRIAL"/>
    <property type="match status" value="1"/>
</dbReference>
<evidence type="ECO:0000256" key="3">
    <source>
        <dbReference type="ARBA" id="ARBA00023315"/>
    </source>
</evidence>
<dbReference type="Proteomes" id="UP001555826">
    <property type="component" value="Unassembled WGS sequence"/>
</dbReference>
<dbReference type="PANTHER" id="PTHR42681">
    <property type="entry name" value="MALONYL-COA-ACYL CARRIER PROTEIN TRANSACYLASE, MITOCHONDRIAL"/>
    <property type="match status" value="1"/>
</dbReference>
<keyword evidence="7" id="KW-1185">Reference proteome</keyword>
<feature type="domain" description="Malonyl-CoA:ACP transacylase (MAT)" evidence="5">
    <location>
        <begin position="5"/>
        <end position="316"/>
    </location>
</feature>
<comment type="caution">
    <text evidence="6">The sequence shown here is derived from an EMBL/GenBank/DDBJ whole genome shotgun (WGS) entry which is preliminary data.</text>
</comment>
<reference evidence="6 7" key="1">
    <citation type="submission" date="2024-07" db="EMBL/GenBank/DDBJ databases">
        <authorList>
            <person name="Thanompreechachai J."/>
            <person name="Duangmal K."/>
        </authorList>
    </citation>
    <scope>NUCLEOTIDE SEQUENCE [LARGE SCALE GENOMIC DNA]</scope>
    <source>
        <strain evidence="6 7">KCTC 19886</strain>
    </source>
</reference>
<sequence length="321" mass="32096">MLVFVFPGQGSQSPGFLAPWLELPGVADRLRWASAVVGDDLVAHGTVSDADTLRDTAVAQPLIVAAGLLGLRELVASPADLAAVSGAVAGHSVGELTAAAATGALTPEQALVLVRERGRGMAAAAAARPTGMSAVLGGDPDEVAAKLAALDLTPANANGGGQTVAAGTTEALAALAADPPAKARVIPLQVAGAFHTEHMAPAVGALEQLAAGIDPGTASVPIAANADGELVTDGAQFLQRLVAQVSRPVRWDLVTEAFARLGVTGLVEVPPAGTLTNLAKRTLKGVDVLALKTPDDLDKARTMITEHGGVAATLTTTEAAL</sequence>
<gene>
    <name evidence="6" type="ORF">AB1207_01040</name>
</gene>
<protein>
    <recommendedName>
        <fullName evidence="1">[acyl-carrier-protein] S-malonyltransferase</fullName>
        <ecNumber evidence="1">2.3.1.39</ecNumber>
    </recommendedName>
</protein>
<keyword evidence="2 6" id="KW-0808">Transferase</keyword>
<evidence type="ECO:0000256" key="4">
    <source>
        <dbReference type="ARBA" id="ARBA00048462"/>
    </source>
</evidence>
<dbReference type="RefSeq" id="WP_367635913.1">
    <property type="nucleotide sequence ID" value="NZ_JBFNQN010000001.1"/>
</dbReference>
<dbReference type="SUPFAM" id="SSF55048">
    <property type="entry name" value="Probable ACP-binding domain of malonyl-CoA ACP transacylase"/>
    <property type="match status" value="1"/>
</dbReference>
<dbReference type="EC" id="2.3.1.39" evidence="1"/>
<evidence type="ECO:0000256" key="1">
    <source>
        <dbReference type="ARBA" id="ARBA00013258"/>
    </source>
</evidence>
<dbReference type="EMBL" id="JBFNQN010000001">
    <property type="protein sequence ID" value="MEW9263322.1"/>
    <property type="molecule type" value="Genomic_DNA"/>
</dbReference>
<evidence type="ECO:0000259" key="5">
    <source>
        <dbReference type="SMART" id="SM00827"/>
    </source>
</evidence>
<dbReference type="Gene3D" id="3.30.70.250">
    <property type="entry name" value="Malonyl-CoA ACP transacylase, ACP-binding"/>
    <property type="match status" value="1"/>
</dbReference>
<name>A0ABV3P231_9ACTN</name>
<dbReference type="InterPro" id="IPR050858">
    <property type="entry name" value="Mal-CoA-ACP_Trans/PKS_FabD"/>
</dbReference>
<keyword evidence="3 6" id="KW-0012">Acyltransferase</keyword>
<dbReference type="InterPro" id="IPR014043">
    <property type="entry name" value="Acyl_transferase_dom"/>
</dbReference>
<dbReference type="GO" id="GO:0004314">
    <property type="term" value="F:[acyl-carrier-protein] S-malonyltransferase activity"/>
    <property type="evidence" value="ECO:0007669"/>
    <property type="project" value="UniProtKB-EC"/>
</dbReference>
<dbReference type="Pfam" id="PF00698">
    <property type="entry name" value="Acyl_transf_1"/>
    <property type="match status" value="1"/>
</dbReference>
<organism evidence="6 7">
    <name type="scientific">Kineococcus endophyticus</name>
    <dbReference type="NCBI Taxonomy" id="1181883"/>
    <lineage>
        <taxon>Bacteria</taxon>
        <taxon>Bacillati</taxon>
        <taxon>Actinomycetota</taxon>
        <taxon>Actinomycetes</taxon>
        <taxon>Kineosporiales</taxon>
        <taxon>Kineosporiaceae</taxon>
        <taxon>Kineococcus</taxon>
    </lineage>
</organism>
<dbReference type="SMART" id="SM00827">
    <property type="entry name" value="PKS_AT"/>
    <property type="match status" value="1"/>
</dbReference>
<proteinExistence type="predicted"/>
<evidence type="ECO:0000313" key="6">
    <source>
        <dbReference type="EMBL" id="MEW9263322.1"/>
    </source>
</evidence>
<dbReference type="Gene3D" id="3.40.366.10">
    <property type="entry name" value="Malonyl-Coenzyme A Acyl Carrier Protein, domain 2"/>
    <property type="match status" value="1"/>
</dbReference>
<evidence type="ECO:0000256" key="2">
    <source>
        <dbReference type="ARBA" id="ARBA00022679"/>
    </source>
</evidence>